<dbReference type="GO" id="GO:0030160">
    <property type="term" value="F:synaptic receptor adaptor activity"/>
    <property type="evidence" value="ECO:0007669"/>
    <property type="project" value="TreeGrafter"/>
</dbReference>
<feature type="compositionally biased region" description="Low complexity" evidence="4">
    <location>
        <begin position="1133"/>
        <end position="1148"/>
    </location>
</feature>
<name>A0A0L0BVP0_LUCCU</name>
<feature type="compositionally biased region" description="Polar residues" evidence="4">
    <location>
        <begin position="1445"/>
        <end position="1462"/>
    </location>
</feature>
<feature type="region of interest" description="Disordered" evidence="4">
    <location>
        <begin position="1221"/>
        <end position="1244"/>
    </location>
</feature>
<dbReference type="SUPFAM" id="SSF48403">
    <property type="entry name" value="Ankyrin repeat"/>
    <property type="match status" value="1"/>
</dbReference>
<comment type="caution">
    <text evidence="8">The sequence shown here is derived from an EMBL/GenBank/DDBJ whole genome shotgun (WGS) entry which is preliminary data.</text>
</comment>
<evidence type="ECO:0000259" key="7">
    <source>
        <dbReference type="PROSITE" id="PS50106"/>
    </source>
</evidence>
<proteinExistence type="predicted"/>
<dbReference type="SUPFAM" id="SSF50044">
    <property type="entry name" value="SH3-domain"/>
    <property type="match status" value="1"/>
</dbReference>
<dbReference type="Pfam" id="PF00595">
    <property type="entry name" value="PDZ"/>
    <property type="match status" value="1"/>
</dbReference>
<dbReference type="PROSITE" id="PS50297">
    <property type="entry name" value="ANK_REP_REGION"/>
    <property type="match status" value="2"/>
</dbReference>
<dbReference type="InterPro" id="IPR001478">
    <property type="entry name" value="PDZ"/>
</dbReference>
<dbReference type="PROSITE" id="PS50002">
    <property type="entry name" value="SH3"/>
    <property type="match status" value="1"/>
</dbReference>
<dbReference type="FunFam" id="2.30.42.10:FF:000018">
    <property type="entry name" value="SH3 and multiple ankyrin repeat domains protein 2"/>
    <property type="match status" value="1"/>
</dbReference>
<dbReference type="PROSITE" id="PS50088">
    <property type="entry name" value="ANK_REPEAT"/>
    <property type="match status" value="3"/>
</dbReference>
<accession>A0A0L0BVP0</accession>
<feature type="compositionally biased region" description="Polar residues" evidence="4">
    <location>
        <begin position="870"/>
        <end position="889"/>
    </location>
</feature>
<dbReference type="Gene3D" id="1.25.40.20">
    <property type="entry name" value="Ankyrin repeat-containing domain"/>
    <property type="match status" value="2"/>
</dbReference>
<evidence type="ECO:0000256" key="4">
    <source>
        <dbReference type="SAM" id="MobiDB-lite"/>
    </source>
</evidence>
<feature type="compositionally biased region" description="Low complexity" evidence="4">
    <location>
        <begin position="1413"/>
        <end position="1444"/>
    </location>
</feature>
<dbReference type="InterPro" id="IPR036034">
    <property type="entry name" value="PDZ_sf"/>
</dbReference>
<dbReference type="STRING" id="7375.A0A0L0BVP0"/>
<feature type="compositionally biased region" description="Low complexity" evidence="4">
    <location>
        <begin position="377"/>
        <end position="389"/>
    </location>
</feature>
<feature type="repeat" description="ANK" evidence="2">
    <location>
        <begin position="223"/>
        <end position="255"/>
    </location>
</feature>
<feature type="region of interest" description="Disordered" evidence="4">
    <location>
        <begin position="359"/>
        <end position="421"/>
    </location>
</feature>
<feature type="domain" description="PDZ" evidence="7">
    <location>
        <begin position="616"/>
        <end position="709"/>
    </location>
</feature>
<dbReference type="InterPro" id="IPR001452">
    <property type="entry name" value="SH3_domain"/>
</dbReference>
<feature type="repeat" description="ANK" evidence="2">
    <location>
        <begin position="256"/>
        <end position="288"/>
    </location>
</feature>
<feature type="compositionally biased region" description="Low complexity" evidence="4">
    <location>
        <begin position="1111"/>
        <end position="1124"/>
    </location>
</feature>
<dbReference type="FunFam" id="2.30.30.40:FF:000178">
    <property type="entry name" value="SH3 and multiple ankyrin repeat domains protein"/>
    <property type="match status" value="1"/>
</dbReference>
<dbReference type="InterPro" id="IPR002110">
    <property type="entry name" value="Ankyrin_rpt"/>
</dbReference>
<dbReference type="SMART" id="SM00228">
    <property type="entry name" value="PDZ"/>
    <property type="match status" value="1"/>
</dbReference>
<dbReference type="SMART" id="SM00326">
    <property type="entry name" value="SH3"/>
    <property type="match status" value="1"/>
</dbReference>
<evidence type="ECO:0000256" key="5">
    <source>
        <dbReference type="SAM" id="Phobius"/>
    </source>
</evidence>
<feature type="compositionally biased region" description="Gly residues" evidence="4">
    <location>
        <begin position="530"/>
        <end position="541"/>
    </location>
</feature>
<feature type="region of interest" description="Disordered" evidence="4">
    <location>
        <begin position="1652"/>
        <end position="1685"/>
    </location>
</feature>
<gene>
    <name evidence="8" type="ORF">FF38_06285</name>
</gene>
<dbReference type="CDD" id="cd06746">
    <property type="entry name" value="PDZ_SHANK1_3-like"/>
    <property type="match status" value="1"/>
</dbReference>
<feature type="compositionally biased region" description="Low complexity" evidence="4">
    <location>
        <begin position="813"/>
        <end position="822"/>
    </location>
</feature>
<feature type="transmembrane region" description="Helical" evidence="5">
    <location>
        <begin position="7"/>
        <end position="23"/>
    </location>
</feature>
<dbReference type="SUPFAM" id="SSF50156">
    <property type="entry name" value="PDZ domain-like"/>
    <property type="match status" value="1"/>
</dbReference>
<keyword evidence="5" id="KW-0812">Transmembrane</keyword>
<evidence type="ECO:0000256" key="1">
    <source>
        <dbReference type="ARBA" id="ARBA00022443"/>
    </source>
</evidence>
<evidence type="ECO:0000256" key="3">
    <source>
        <dbReference type="PROSITE-ProRule" id="PRU00192"/>
    </source>
</evidence>
<keyword evidence="1 3" id="KW-0728">SH3 domain</keyword>
<feature type="compositionally biased region" description="Low complexity" evidence="4">
    <location>
        <begin position="1355"/>
        <end position="1378"/>
    </location>
</feature>
<evidence type="ECO:0000313" key="8">
    <source>
        <dbReference type="EMBL" id="KNC24102.1"/>
    </source>
</evidence>
<feature type="compositionally biased region" description="Polar residues" evidence="4">
    <location>
        <begin position="803"/>
        <end position="812"/>
    </location>
</feature>
<organism evidence="8 9">
    <name type="scientific">Lucilia cuprina</name>
    <name type="common">Green bottle fly</name>
    <name type="synonym">Australian sheep blowfly</name>
    <dbReference type="NCBI Taxonomy" id="7375"/>
    <lineage>
        <taxon>Eukaryota</taxon>
        <taxon>Metazoa</taxon>
        <taxon>Ecdysozoa</taxon>
        <taxon>Arthropoda</taxon>
        <taxon>Hexapoda</taxon>
        <taxon>Insecta</taxon>
        <taxon>Pterygota</taxon>
        <taxon>Neoptera</taxon>
        <taxon>Endopterygota</taxon>
        <taxon>Diptera</taxon>
        <taxon>Brachycera</taxon>
        <taxon>Muscomorpha</taxon>
        <taxon>Oestroidea</taxon>
        <taxon>Calliphoridae</taxon>
        <taxon>Luciliinae</taxon>
        <taxon>Lucilia</taxon>
    </lineage>
</organism>
<reference evidence="8 9" key="1">
    <citation type="journal article" date="2015" name="Nat. Commun.">
        <title>Lucilia cuprina genome unlocks parasitic fly biology to underpin future interventions.</title>
        <authorList>
            <person name="Anstead C.A."/>
            <person name="Korhonen P.K."/>
            <person name="Young N.D."/>
            <person name="Hall R.S."/>
            <person name="Jex A.R."/>
            <person name="Murali S.C."/>
            <person name="Hughes D.S."/>
            <person name="Lee S.F."/>
            <person name="Perry T."/>
            <person name="Stroehlein A.J."/>
            <person name="Ansell B.R."/>
            <person name="Breugelmans B."/>
            <person name="Hofmann A."/>
            <person name="Qu J."/>
            <person name="Dugan S."/>
            <person name="Lee S.L."/>
            <person name="Chao H."/>
            <person name="Dinh H."/>
            <person name="Han Y."/>
            <person name="Doddapaneni H.V."/>
            <person name="Worley K.C."/>
            <person name="Muzny D.M."/>
            <person name="Ioannidis P."/>
            <person name="Waterhouse R.M."/>
            <person name="Zdobnov E.M."/>
            <person name="James P.J."/>
            <person name="Bagnall N.H."/>
            <person name="Kotze A.C."/>
            <person name="Gibbs R.A."/>
            <person name="Richards S."/>
            <person name="Batterham P."/>
            <person name="Gasser R.B."/>
        </authorList>
    </citation>
    <scope>NUCLEOTIDE SEQUENCE [LARGE SCALE GENOMIC DNA]</scope>
    <source>
        <strain evidence="8 9">LS</strain>
        <tissue evidence="8">Full body</tissue>
    </source>
</reference>
<feature type="region of interest" description="Disordered" evidence="4">
    <location>
        <begin position="503"/>
        <end position="546"/>
    </location>
</feature>
<sequence>QKSYFNIIIFLIISLFIILFQELKESFNYGLFCPPSNGKAGKFLDEERRLGDYPFNGPVGYLELKYKRRVYKMLNLDERQLKALHTRANLRRFLECINGGHVEKIAKMCAKGLDPNFHCPESGETPLTVATGAKKPNKLLIALVNGGALLDYRTKDGTTALHRAVEKDSLEAVTTLLELGASPNYKDGRGITPLYISITRKCEPKITESLLHDHASLGTQDNQGWNEVHQACRHGLVQHLEHLLFYGADMDGRNASGNTPLHVCAVNNQEACARMLLFRGAQRGALNYANQTPYQVAVIAGNLELAEIIQNYKTEDVVPFRGPPRYNPKRRSGMGWLSANGSIGGGSLMGTLTRNSSSICGHHGPPSPCPSEHMPYSSASSSLSEGSSGHRSHEDDISIVTDKSLGDTSDIISDSSGVGTNSDSAACSIGHPSTTVVCMEPYAGNSVGHIRLQVGDVIEVVGSTDCGLLEGYVRGTNQSGFFPAECVQEVNLRQKNITNVATANPNQSPYQHSPAASSVHQGSPQLSLGGSSGIGGMGSMGGTLPRPNLMHHQSPSLSVNSNGSTQALNNGHHMGMNDNTMKMAGGGGGGNHHQIGQYSSATAPRVKKSAFNEPRTVVLHRAKRGFGFILRGAKASSQLMQLKPSDRFPALQYLDDVDPGGVADMAGLKPGDFLLAINGEDVRAASHEKVVEMIRSAGALVSMTVISPQFPNQMQATPQYMPTHHLSSGPSTPQTSHRQCATLPRKMSLGPNAAGGERQGRPAPLPPRRDPKTTLSVGRARAKSMVAGLENGGEKEEEDIPHTKSSSVESIVTPTPTHPGTPVQLRTASIKARPTSSRITAAELEELFQRQQGEAVDGSNRYSTMMTTSRFQSGTDSGAATPPANNSSPLKGPLVYGSVAEMKRKTKAKNGTLRGKPCAIPTVGAGARDLKRFHSTPDLNATAGGSSSSIWTPNVGKGHHSQDDVATLHASMSRLNTLPPPTHPPPPPPVVGQVVKVETRQSSEYESTLSLQQKLKKRVENDAVTAGAIDGVQSSFKPSANAKIYASPQELIAWKLRQNQEVKTGNNTYVNNRITNTLLFPFQNRQTNQQQQQQQNSQQHYNSNQALGFTQSTQMQQQQQQQQQLPPPPPPQQLQQQQIQNQQTQQISQYAQPSTLTRTNSNTNSSTSSSANATGQYAVSQTALNGGIINHATQVNSTSNNNNISNSNNNGITATTANVAAMSGPAPPIPEPDYSLSESDGEDENSILVARNTKLNEKIALIDVPETSGNSQASASSSGSGSASISHSLSVDEIQRIRSNLKTSKSQPNGFDKNDADNKSSSSSPPTNENETAKNDNDVVNNNNNNNNNEEEGDNSSSGVSSDQEVLAASANTGVAAASKSTDTIKKKPSVTINEEPKTIPDQGKDETDATKLPKTTNSTTTTTATMPPMQTAAGKQGNGQQQQHLETTAKSTPPSQHRSLQITIATTAANNTTNNTTNNSSATSNNLPATTKTSVANAKAAFEAKANAPTTVTSAIPNIPTTVTVKQMVQQQHAPVIQQQQQQMSVGKGPKTLLAQTQQVVAKAQPSVAGRLAQQQQQQIQPHMNPNQKLMATQQQILMQQQQQQQQIAHQQHLQQILKAKAAAAAGAANTAAIVAKQQQQMAANKANTLLPTQDSQEEQRSDDDGDLSPSPPAKGFQRHNSLTRKQAAAIAMQRATRSAAVSLVQLPPPIEADSDTEMSLISNSKTSVAGGVAATSVQDNDDALVTENIVLAPPPQFCDCNDIKHAPQLQQPQQQPTMPQQHQMHMQQQQTLQQQRLHQQQQQLSLQQQQTPQQQQQHHHLQQQQQHQQQQLQYQQYQQHLHQQQLQAAMQLQMQQQQHPHNMMQQHYVTGSGNVATAAAGANTAAAGNMGTLGRVRIVGTLPKTNHHRLH</sequence>
<keyword evidence="9" id="KW-1185">Reference proteome</keyword>
<dbReference type="GO" id="GO:0014069">
    <property type="term" value="C:postsynaptic density"/>
    <property type="evidence" value="ECO:0007669"/>
    <property type="project" value="TreeGrafter"/>
</dbReference>
<feature type="region of interest" description="Disordered" evidence="4">
    <location>
        <begin position="870"/>
        <end position="892"/>
    </location>
</feature>
<dbReference type="InterPro" id="IPR051569">
    <property type="entry name" value="SHANK"/>
</dbReference>
<dbReference type="InterPro" id="IPR036028">
    <property type="entry name" value="SH3-like_dom_sf"/>
</dbReference>
<dbReference type="OrthoDB" id="445896at2759"/>
<dbReference type="Gene3D" id="2.30.42.10">
    <property type="match status" value="1"/>
</dbReference>
<evidence type="ECO:0000256" key="2">
    <source>
        <dbReference type="PROSITE-ProRule" id="PRU00023"/>
    </source>
</evidence>
<dbReference type="Gene3D" id="2.30.30.40">
    <property type="entry name" value="SH3 Domains"/>
    <property type="match status" value="1"/>
</dbReference>
<feature type="repeat" description="ANK" evidence="2">
    <location>
        <begin position="156"/>
        <end position="188"/>
    </location>
</feature>
<dbReference type="EMBL" id="JRES01001263">
    <property type="protein sequence ID" value="KNC24102.1"/>
    <property type="molecule type" value="Genomic_DNA"/>
</dbReference>
<feature type="compositionally biased region" description="Polar residues" evidence="4">
    <location>
        <begin position="1297"/>
        <end position="1309"/>
    </location>
</feature>
<dbReference type="PANTHER" id="PTHR24135">
    <property type="entry name" value="SH3 AND MULTIPLE ANKYRIN REPEAT DOMAINS PROTEIN"/>
    <property type="match status" value="1"/>
</dbReference>
<feature type="region of interest" description="Disordered" evidence="4">
    <location>
        <begin position="1770"/>
        <end position="1826"/>
    </location>
</feature>
<dbReference type="Pfam" id="PF07653">
    <property type="entry name" value="SH3_2"/>
    <property type="match status" value="1"/>
</dbReference>
<feature type="compositionally biased region" description="Polar residues" evidence="4">
    <location>
        <begin position="503"/>
        <end position="520"/>
    </location>
</feature>
<dbReference type="Proteomes" id="UP000037069">
    <property type="component" value="Unassembled WGS sequence"/>
</dbReference>
<protein>
    <recommendedName>
        <fullName evidence="10">SH3 and multiple ankyrin repeat domains protein 3</fullName>
    </recommendedName>
</protein>
<feature type="region of interest" description="Disordered" evidence="4">
    <location>
        <begin position="1111"/>
        <end position="1148"/>
    </location>
</feature>
<dbReference type="OMA" id="RLDMHRT"/>
<feature type="compositionally biased region" description="Low complexity" evidence="4">
    <location>
        <begin position="1320"/>
        <end position="1330"/>
    </location>
</feature>
<keyword evidence="2" id="KW-0040">ANK repeat</keyword>
<dbReference type="GO" id="GO:0045211">
    <property type="term" value="C:postsynaptic membrane"/>
    <property type="evidence" value="ECO:0007669"/>
    <property type="project" value="TreeGrafter"/>
</dbReference>
<feature type="compositionally biased region" description="Low complexity" evidence="4">
    <location>
        <begin position="1268"/>
        <end position="1289"/>
    </location>
</feature>
<feature type="compositionally biased region" description="Low complexity" evidence="4">
    <location>
        <begin position="1338"/>
        <end position="1348"/>
    </location>
</feature>
<dbReference type="GO" id="GO:0043197">
    <property type="term" value="C:dendritic spine"/>
    <property type="evidence" value="ECO:0007669"/>
    <property type="project" value="TreeGrafter"/>
</dbReference>
<evidence type="ECO:0008006" key="10">
    <source>
        <dbReference type="Google" id="ProtNLM"/>
    </source>
</evidence>
<feature type="region of interest" description="Disordered" evidence="4">
    <location>
        <begin position="1266"/>
        <end position="1490"/>
    </location>
</feature>
<feature type="region of interest" description="Disordered" evidence="4">
    <location>
        <begin position="719"/>
        <end position="834"/>
    </location>
</feature>
<feature type="non-terminal residue" evidence="8">
    <location>
        <position position="1"/>
    </location>
</feature>
<feature type="domain" description="SH3" evidence="6">
    <location>
        <begin position="431"/>
        <end position="492"/>
    </location>
</feature>
<dbReference type="PANTHER" id="PTHR24135:SF28">
    <property type="entry name" value="LD13733P"/>
    <property type="match status" value="1"/>
</dbReference>
<dbReference type="InterPro" id="IPR036770">
    <property type="entry name" value="Ankyrin_rpt-contain_sf"/>
</dbReference>
<dbReference type="FunFam" id="1.25.40.20:FF:000337">
    <property type="entry name" value="AF4/FMR2 family member 4 isoform X1"/>
    <property type="match status" value="1"/>
</dbReference>
<dbReference type="PROSITE" id="PS50106">
    <property type="entry name" value="PDZ"/>
    <property type="match status" value="1"/>
</dbReference>
<dbReference type="GO" id="GO:0035255">
    <property type="term" value="F:ionotropic glutamate receptor binding"/>
    <property type="evidence" value="ECO:0007669"/>
    <property type="project" value="TreeGrafter"/>
</dbReference>
<dbReference type="Pfam" id="PF12796">
    <property type="entry name" value="Ank_2"/>
    <property type="match status" value="2"/>
</dbReference>
<feature type="compositionally biased region" description="Basic and acidic residues" evidence="4">
    <location>
        <begin position="1395"/>
        <end position="1412"/>
    </location>
</feature>
<feature type="compositionally biased region" description="Low complexity" evidence="4">
    <location>
        <begin position="1463"/>
        <end position="1487"/>
    </location>
</feature>
<evidence type="ECO:0000313" key="9">
    <source>
        <dbReference type="Proteomes" id="UP000037069"/>
    </source>
</evidence>
<evidence type="ECO:0000259" key="6">
    <source>
        <dbReference type="PROSITE" id="PS50002"/>
    </source>
</evidence>
<feature type="region of interest" description="Disordered" evidence="4">
    <location>
        <begin position="1155"/>
        <end position="1174"/>
    </location>
</feature>
<feature type="compositionally biased region" description="Polar residues" evidence="4">
    <location>
        <begin position="719"/>
        <end position="739"/>
    </location>
</feature>
<keyword evidence="5" id="KW-1133">Transmembrane helix</keyword>
<keyword evidence="5" id="KW-0472">Membrane</keyword>
<dbReference type="SMART" id="SM00248">
    <property type="entry name" value="ANK"/>
    <property type="match status" value="5"/>
</dbReference>